<sequence>MDYMMSYGIAAHKWLIYAYIAVLFFHLFKLIKAEDASRYRKFMLIYNPATTLPTLGGVLFSGLVMLTVSGFAFNPANIIMIIASIGMIIHEFKRAKELRYTPNAEFATYKKRALRYIATNLFLVFATTAAAIYLNHH</sequence>
<feature type="transmembrane region" description="Helical" evidence="1">
    <location>
        <begin position="43"/>
        <end position="66"/>
    </location>
</feature>
<dbReference type="EMBL" id="FPHB01000021">
    <property type="protein sequence ID" value="SFV52765.1"/>
    <property type="molecule type" value="Genomic_DNA"/>
</dbReference>
<feature type="transmembrane region" description="Helical" evidence="1">
    <location>
        <begin position="72"/>
        <end position="92"/>
    </location>
</feature>
<protein>
    <submittedName>
        <fullName evidence="2">Uncharacterized protein</fullName>
    </submittedName>
</protein>
<evidence type="ECO:0000313" key="2">
    <source>
        <dbReference type="EMBL" id="SFV52765.1"/>
    </source>
</evidence>
<reference evidence="2" key="1">
    <citation type="submission" date="2016-10" db="EMBL/GenBank/DDBJ databases">
        <authorList>
            <person name="de Groot N.N."/>
        </authorList>
    </citation>
    <scope>NUCLEOTIDE SEQUENCE</scope>
</reference>
<keyword evidence="1" id="KW-0812">Transmembrane</keyword>
<organism evidence="2">
    <name type="scientific">hydrothermal vent metagenome</name>
    <dbReference type="NCBI Taxonomy" id="652676"/>
    <lineage>
        <taxon>unclassified sequences</taxon>
        <taxon>metagenomes</taxon>
        <taxon>ecological metagenomes</taxon>
    </lineage>
</organism>
<feature type="transmembrane region" description="Helical" evidence="1">
    <location>
        <begin position="113"/>
        <end position="134"/>
    </location>
</feature>
<evidence type="ECO:0000256" key="1">
    <source>
        <dbReference type="SAM" id="Phobius"/>
    </source>
</evidence>
<name>A0A1W1BH05_9ZZZZ</name>
<proteinExistence type="predicted"/>
<keyword evidence="1" id="KW-1133">Transmembrane helix</keyword>
<dbReference type="AlphaFoldDB" id="A0A1W1BH05"/>
<gene>
    <name evidence="2" type="ORF">MNB_SM-7-6</name>
</gene>
<keyword evidence="1" id="KW-0472">Membrane</keyword>
<accession>A0A1W1BH05</accession>
<feature type="transmembrane region" description="Helical" evidence="1">
    <location>
        <begin position="14"/>
        <end position="31"/>
    </location>
</feature>